<gene>
    <name evidence="2" type="ORF">Tci_595592</name>
</gene>
<evidence type="ECO:0000313" key="2">
    <source>
        <dbReference type="EMBL" id="GFA23620.1"/>
    </source>
</evidence>
<protein>
    <submittedName>
        <fullName evidence="2">Uncharacterized protein</fullName>
    </submittedName>
</protein>
<evidence type="ECO:0000256" key="1">
    <source>
        <dbReference type="SAM" id="MobiDB-lite"/>
    </source>
</evidence>
<dbReference type="AlphaFoldDB" id="A0A699JA90"/>
<name>A0A699JA90_TANCI</name>
<feature type="compositionally biased region" description="Basic and acidic residues" evidence="1">
    <location>
        <begin position="111"/>
        <end position="126"/>
    </location>
</feature>
<accession>A0A699JA90</accession>
<feature type="compositionally biased region" description="Basic and acidic residues" evidence="1">
    <location>
        <begin position="148"/>
        <end position="176"/>
    </location>
</feature>
<feature type="compositionally biased region" description="Low complexity" evidence="1">
    <location>
        <begin position="127"/>
        <end position="143"/>
    </location>
</feature>
<proteinExistence type="predicted"/>
<feature type="compositionally biased region" description="Basic and acidic residues" evidence="1">
    <location>
        <begin position="88"/>
        <end position="97"/>
    </location>
</feature>
<dbReference type="EMBL" id="BKCJ010390263">
    <property type="protein sequence ID" value="GFA23620.1"/>
    <property type="molecule type" value="Genomic_DNA"/>
</dbReference>
<feature type="region of interest" description="Disordered" evidence="1">
    <location>
        <begin position="88"/>
        <end position="176"/>
    </location>
</feature>
<reference evidence="2" key="1">
    <citation type="journal article" date="2019" name="Sci. Rep.">
        <title>Draft genome of Tanacetum cinerariifolium, the natural source of mosquito coil.</title>
        <authorList>
            <person name="Yamashiro T."/>
            <person name="Shiraishi A."/>
            <person name="Satake H."/>
            <person name="Nakayama K."/>
        </authorList>
    </citation>
    <scope>NUCLEOTIDE SEQUENCE</scope>
</reference>
<sequence>MPKIKKYVTESLEAKVLVKSTNQPQTSYTKAASLSEFGLKILIDKIEENKLINRSNIQKNLYNAFVKSYNSDKDIIISYDDVVTLKRGRDDQDKDGDPSVGSNRGSKRRISGKEAESSKELTHTESKSTSSSKVTSRSQPKSSGKSAQVEEHGQTVDDLKEQTHHEYASNKETSKDVYSRHRIVAVTSLKIMKSQKNDSLHCLPDIQGIIYEDEMNKNRLMRTDELHKFSDGTLNHFCTALNDISTRIEMDYLPKRKWSKQDKQRARVMINAINKKLRGRRLMRNLEKFIGGRPYGGDLWLLEKTI</sequence>
<organism evidence="2">
    <name type="scientific">Tanacetum cinerariifolium</name>
    <name type="common">Dalmatian daisy</name>
    <name type="synonym">Chrysanthemum cinerariifolium</name>
    <dbReference type="NCBI Taxonomy" id="118510"/>
    <lineage>
        <taxon>Eukaryota</taxon>
        <taxon>Viridiplantae</taxon>
        <taxon>Streptophyta</taxon>
        <taxon>Embryophyta</taxon>
        <taxon>Tracheophyta</taxon>
        <taxon>Spermatophyta</taxon>
        <taxon>Magnoliopsida</taxon>
        <taxon>eudicotyledons</taxon>
        <taxon>Gunneridae</taxon>
        <taxon>Pentapetalae</taxon>
        <taxon>asterids</taxon>
        <taxon>campanulids</taxon>
        <taxon>Asterales</taxon>
        <taxon>Asteraceae</taxon>
        <taxon>Asteroideae</taxon>
        <taxon>Anthemideae</taxon>
        <taxon>Anthemidinae</taxon>
        <taxon>Tanacetum</taxon>
    </lineage>
</organism>
<comment type="caution">
    <text evidence="2">The sequence shown here is derived from an EMBL/GenBank/DDBJ whole genome shotgun (WGS) entry which is preliminary data.</text>
</comment>